<evidence type="ECO:0008006" key="3">
    <source>
        <dbReference type="Google" id="ProtNLM"/>
    </source>
</evidence>
<dbReference type="eggNOG" id="COG2879">
    <property type="taxonomic scope" value="Bacteria"/>
</dbReference>
<proteinExistence type="predicted"/>
<protein>
    <recommendedName>
        <fullName evidence="3">YbdD/YjiX family protein</fullName>
    </recommendedName>
</protein>
<dbReference type="RefSeq" id="WP_043797320.1">
    <property type="nucleotide sequence ID" value="NZ_AWXU01000020.1"/>
</dbReference>
<accession>A0A091BFJ1</accession>
<dbReference type="PANTHER" id="PTHR38453:SF1">
    <property type="entry name" value="CYTOPLASMIC PROTEIN"/>
    <property type="match status" value="1"/>
</dbReference>
<sequence>MSGEFVASVSAFWRRAAQSARLMVGLPDYDSYLAHVRAAHPERTPMSRAEFFRVTQEARYGGRGGGRCC</sequence>
<organism evidence="1 2">
    <name type="scientific">Arenimonas composti TR7-09 = DSM 18010</name>
    <dbReference type="NCBI Taxonomy" id="1121013"/>
    <lineage>
        <taxon>Bacteria</taxon>
        <taxon>Pseudomonadati</taxon>
        <taxon>Pseudomonadota</taxon>
        <taxon>Gammaproteobacteria</taxon>
        <taxon>Lysobacterales</taxon>
        <taxon>Lysobacteraceae</taxon>
        <taxon>Arenimonas</taxon>
    </lineage>
</organism>
<dbReference type="PANTHER" id="PTHR38453">
    <property type="entry name" value="CYTOPLASMIC PROTEIN-RELATED"/>
    <property type="match status" value="1"/>
</dbReference>
<dbReference type="OrthoDB" id="9814284at2"/>
<evidence type="ECO:0000313" key="2">
    <source>
        <dbReference type="Proteomes" id="UP000029391"/>
    </source>
</evidence>
<keyword evidence="2" id="KW-1185">Reference proteome</keyword>
<dbReference type="AlphaFoldDB" id="A0A091BFJ1"/>
<dbReference type="InterPro" id="IPR007423">
    <property type="entry name" value="Sel_put"/>
</dbReference>
<dbReference type="EMBL" id="AWXU01000020">
    <property type="protein sequence ID" value="KFN50322.1"/>
    <property type="molecule type" value="Genomic_DNA"/>
</dbReference>
<comment type="caution">
    <text evidence="1">The sequence shown here is derived from an EMBL/GenBank/DDBJ whole genome shotgun (WGS) entry which is preliminary data.</text>
</comment>
<reference evidence="1 2" key="1">
    <citation type="submission" date="2013-09" db="EMBL/GenBank/DDBJ databases">
        <title>Genome sequencing of Arenimonas composti.</title>
        <authorList>
            <person name="Chen F."/>
            <person name="Wang G."/>
        </authorList>
    </citation>
    <scope>NUCLEOTIDE SEQUENCE [LARGE SCALE GENOMIC DNA]</scope>
    <source>
        <strain evidence="1 2">TR7-09</strain>
    </source>
</reference>
<dbReference type="Proteomes" id="UP000029391">
    <property type="component" value="Unassembled WGS sequence"/>
</dbReference>
<dbReference type="Pfam" id="PF04328">
    <property type="entry name" value="Sel_put"/>
    <property type="match status" value="1"/>
</dbReference>
<evidence type="ECO:0000313" key="1">
    <source>
        <dbReference type="EMBL" id="KFN50322.1"/>
    </source>
</evidence>
<name>A0A091BFJ1_9GAMM</name>
<gene>
    <name evidence="1" type="ORF">P873_06500</name>
</gene>